<accession>A0A9N9FAJ1</accession>
<proteinExistence type="predicted"/>
<sequence>MSNNNDNKPDTFSNGLNDSFATSPPHSVLSANVAVPITSIPDKNHPSPSRKLKPKSIHISYTQRLELIGFMVTLLVFFLMLFALLASSSYAVRGVSFVELRLTDSEALANVTQGEATWLRFGLYGYCYGNGQLEFIDCKLQSGLTVEPFDPLSVMQRHFPQVVTNLTNPWTNPSHNTGITFTIYLTLAFTLSVAALTIFKNIFRLYDDKHYTRGFLLALAFPTIALCLSLAIHLYTDGLRWVSDVYPQFTGSFENGLWLIGMAIMADLVASVLFFRGCC</sequence>
<evidence type="ECO:0000313" key="3">
    <source>
        <dbReference type="Proteomes" id="UP000789831"/>
    </source>
</evidence>
<dbReference type="Proteomes" id="UP000789831">
    <property type="component" value="Unassembled WGS sequence"/>
</dbReference>
<keyword evidence="1" id="KW-0472">Membrane</keyword>
<reference evidence="2" key="1">
    <citation type="submission" date="2021-06" db="EMBL/GenBank/DDBJ databases">
        <authorList>
            <person name="Kallberg Y."/>
            <person name="Tangrot J."/>
            <person name="Rosling A."/>
        </authorList>
    </citation>
    <scope>NUCLEOTIDE SEQUENCE</scope>
    <source>
        <strain evidence="2">MT106</strain>
    </source>
</reference>
<name>A0A9N9FAJ1_9GLOM</name>
<gene>
    <name evidence="2" type="ORF">AGERDE_LOCUS5288</name>
</gene>
<evidence type="ECO:0000313" key="2">
    <source>
        <dbReference type="EMBL" id="CAG8522082.1"/>
    </source>
</evidence>
<dbReference type="EMBL" id="CAJVPL010000696">
    <property type="protein sequence ID" value="CAG8522082.1"/>
    <property type="molecule type" value="Genomic_DNA"/>
</dbReference>
<keyword evidence="1" id="KW-1133">Transmembrane helix</keyword>
<dbReference type="AlphaFoldDB" id="A0A9N9FAJ1"/>
<feature type="transmembrane region" description="Helical" evidence="1">
    <location>
        <begin position="215"/>
        <end position="236"/>
    </location>
</feature>
<organism evidence="2 3">
    <name type="scientific">Ambispora gerdemannii</name>
    <dbReference type="NCBI Taxonomy" id="144530"/>
    <lineage>
        <taxon>Eukaryota</taxon>
        <taxon>Fungi</taxon>
        <taxon>Fungi incertae sedis</taxon>
        <taxon>Mucoromycota</taxon>
        <taxon>Glomeromycotina</taxon>
        <taxon>Glomeromycetes</taxon>
        <taxon>Archaeosporales</taxon>
        <taxon>Ambisporaceae</taxon>
        <taxon>Ambispora</taxon>
    </lineage>
</organism>
<comment type="caution">
    <text evidence="2">The sequence shown here is derived from an EMBL/GenBank/DDBJ whole genome shotgun (WGS) entry which is preliminary data.</text>
</comment>
<dbReference type="OrthoDB" id="10390402at2759"/>
<keyword evidence="1" id="KW-0812">Transmembrane</keyword>
<feature type="transmembrane region" description="Helical" evidence="1">
    <location>
        <begin position="256"/>
        <end position="275"/>
    </location>
</feature>
<protein>
    <submittedName>
        <fullName evidence="2">5143_t:CDS:1</fullName>
    </submittedName>
</protein>
<keyword evidence="3" id="KW-1185">Reference proteome</keyword>
<feature type="transmembrane region" description="Helical" evidence="1">
    <location>
        <begin position="181"/>
        <end position="203"/>
    </location>
</feature>
<feature type="transmembrane region" description="Helical" evidence="1">
    <location>
        <begin position="67"/>
        <end position="92"/>
    </location>
</feature>
<evidence type="ECO:0000256" key="1">
    <source>
        <dbReference type="SAM" id="Phobius"/>
    </source>
</evidence>